<dbReference type="GO" id="GO:0005737">
    <property type="term" value="C:cytoplasm"/>
    <property type="evidence" value="ECO:0007669"/>
    <property type="project" value="TreeGrafter"/>
</dbReference>
<dbReference type="PANTHER" id="PTHR45953:SF1">
    <property type="entry name" value="IDURONATE 2-SULFATASE"/>
    <property type="match status" value="1"/>
</dbReference>
<keyword evidence="6" id="KW-1185">Reference proteome</keyword>
<dbReference type="GO" id="GO:0008484">
    <property type="term" value="F:sulfuric ester hydrolase activity"/>
    <property type="evidence" value="ECO:0007669"/>
    <property type="project" value="TreeGrafter"/>
</dbReference>
<keyword evidence="2" id="KW-0378">Hydrolase</keyword>
<dbReference type="AlphaFoldDB" id="A0A1X1T0B6"/>
<sequence>MLDNPARPNVLLIMCDQLRSDHTGFGGSPYVRTPHLDALAASGAVFPCARVANPICMPNRASLLTGRAPSSHGVTANAGALAWTTMTLPRQLRSSGYRTALVGKADLQNGLRAGFESVDTRSPAVVDPYPAGWDHVEDPDRYLQTSLADPGDYYGFDHIALTLGHADMVGGHHLRWALGKGATLEDLNRAGPRHARRVDPHWWQVYQPHLGEELYSTTFVTEATVSAIGALSGGRSPWFIQCSFPDPHHPFTAPGRWHHRHRPADMALPATFADYGVDAPSHLSGFRALPPSAMPVQMFGPTPQQLRAAAAAEAGAIEFIDHGVGQIMTALNDSGAAGNTIVVFTSDHGDMFGDHGLMLKGMMHYGGCLRVPLVITGPGVTTGVATTLASTLDITPTLLDLTGVDPFDDIQGVSLAPALTVHDHTVRSSTYIEEELPQASRFPFPVPASARTLITDRHRLTRYPGSPLGELYDLVDDPTESVNRWNDPAYVSQRGELVEQLLDATIAHSMPGRLGSADERIGRATRPQ</sequence>
<dbReference type="Proteomes" id="UP000467201">
    <property type="component" value="Chromosome"/>
</dbReference>
<dbReference type="STRING" id="126673.AWC01_15665"/>
<reference evidence="5 6" key="1">
    <citation type="submission" date="2016-01" db="EMBL/GenBank/DDBJ databases">
        <title>The new phylogeny of the genus Mycobacterium.</title>
        <authorList>
            <person name="Tarcisio F."/>
            <person name="Conor M."/>
            <person name="Antonella G."/>
            <person name="Elisabetta G."/>
            <person name="Giulia F.S."/>
            <person name="Sara T."/>
            <person name="Anna F."/>
            <person name="Clotilde B."/>
            <person name="Roberto B."/>
            <person name="Veronica D.S."/>
            <person name="Fabio R."/>
            <person name="Monica P."/>
            <person name="Olivier J."/>
            <person name="Enrico T."/>
            <person name="Nicola S."/>
        </authorList>
    </citation>
    <scope>NUCLEOTIDE SEQUENCE [LARGE SCALE GENOMIC DNA]</scope>
    <source>
        <strain evidence="5 6">DSM 44339</strain>
    </source>
</reference>
<evidence type="ECO:0000313" key="4">
    <source>
        <dbReference type="EMBL" id="BBZ09562.1"/>
    </source>
</evidence>
<gene>
    <name evidence="5" type="ORF">AWC01_15665</name>
    <name evidence="4" type="ORF">MDOR_37310</name>
</gene>
<dbReference type="InterPro" id="IPR000917">
    <property type="entry name" value="Sulfatase_N"/>
</dbReference>
<name>A0A1X1T0B6_9MYCO</name>
<protein>
    <submittedName>
        <fullName evidence="4">Sulfatase</fullName>
    </submittedName>
</protein>
<evidence type="ECO:0000256" key="2">
    <source>
        <dbReference type="ARBA" id="ARBA00022801"/>
    </source>
</evidence>
<evidence type="ECO:0000313" key="6">
    <source>
        <dbReference type="Proteomes" id="UP000193564"/>
    </source>
</evidence>
<organism evidence="5 6">
    <name type="scientific">Mycolicibacterium doricum</name>
    <dbReference type="NCBI Taxonomy" id="126673"/>
    <lineage>
        <taxon>Bacteria</taxon>
        <taxon>Bacillati</taxon>
        <taxon>Actinomycetota</taxon>
        <taxon>Actinomycetes</taxon>
        <taxon>Mycobacteriales</taxon>
        <taxon>Mycobacteriaceae</taxon>
        <taxon>Mycolicibacterium</taxon>
    </lineage>
</organism>
<keyword evidence="1" id="KW-0479">Metal-binding</keyword>
<dbReference type="EMBL" id="LQOS01000046">
    <property type="protein sequence ID" value="ORV37675.1"/>
    <property type="molecule type" value="Genomic_DNA"/>
</dbReference>
<accession>A0A1X1T0B6</accession>
<dbReference type="Gene3D" id="3.40.720.10">
    <property type="entry name" value="Alkaline Phosphatase, subunit A"/>
    <property type="match status" value="1"/>
</dbReference>
<dbReference type="InterPro" id="IPR017850">
    <property type="entry name" value="Alkaline_phosphatase_core_sf"/>
</dbReference>
<evidence type="ECO:0000259" key="3">
    <source>
        <dbReference type="Pfam" id="PF00884"/>
    </source>
</evidence>
<dbReference type="EMBL" id="AP022605">
    <property type="protein sequence ID" value="BBZ09562.1"/>
    <property type="molecule type" value="Genomic_DNA"/>
</dbReference>
<proteinExistence type="predicted"/>
<reference evidence="4" key="3">
    <citation type="submission" date="2020-02" db="EMBL/GenBank/DDBJ databases">
        <authorList>
            <person name="Matsumoto Y."/>
            <person name="Motooka D."/>
            <person name="Nakamura S."/>
        </authorList>
    </citation>
    <scope>NUCLEOTIDE SEQUENCE</scope>
    <source>
        <strain evidence="4">JCM 12405</strain>
    </source>
</reference>
<dbReference type="OrthoDB" id="9777306at2"/>
<evidence type="ECO:0000313" key="5">
    <source>
        <dbReference type="EMBL" id="ORV37675.1"/>
    </source>
</evidence>
<dbReference type="SUPFAM" id="SSF53649">
    <property type="entry name" value="Alkaline phosphatase-like"/>
    <property type="match status" value="1"/>
</dbReference>
<dbReference type="Proteomes" id="UP000193564">
    <property type="component" value="Unassembled WGS sequence"/>
</dbReference>
<feature type="domain" description="Sulfatase N-terminal" evidence="3">
    <location>
        <begin position="8"/>
        <end position="404"/>
    </location>
</feature>
<dbReference type="PANTHER" id="PTHR45953">
    <property type="entry name" value="IDURONATE 2-SULFATASE"/>
    <property type="match status" value="1"/>
</dbReference>
<dbReference type="RefSeq" id="WP_085192281.1">
    <property type="nucleotide sequence ID" value="NZ_AP022605.1"/>
</dbReference>
<dbReference type="KEGG" id="mdr:MDOR_37310"/>
<dbReference type="GO" id="GO:0046872">
    <property type="term" value="F:metal ion binding"/>
    <property type="evidence" value="ECO:0007669"/>
    <property type="project" value="UniProtKB-KW"/>
</dbReference>
<reference evidence="4 7" key="2">
    <citation type="journal article" date="2019" name="Emerg. Microbes Infect.">
        <title>Comprehensive subspecies identification of 175 nontuberculous mycobacteria species based on 7547 genomic profiles.</title>
        <authorList>
            <person name="Matsumoto Y."/>
            <person name="Kinjo T."/>
            <person name="Motooka D."/>
            <person name="Nabeya D."/>
            <person name="Jung N."/>
            <person name="Uechi K."/>
            <person name="Horii T."/>
            <person name="Iida T."/>
            <person name="Fujita J."/>
            <person name="Nakamura S."/>
        </authorList>
    </citation>
    <scope>NUCLEOTIDE SEQUENCE [LARGE SCALE GENOMIC DNA]</scope>
    <source>
        <strain evidence="4 7">JCM 12405</strain>
    </source>
</reference>
<dbReference type="Pfam" id="PF00884">
    <property type="entry name" value="Sulfatase"/>
    <property type="match status" value="1"/>
</dbReference>
<evidence type="ECO:0000313" key="7">
    <source>
        <dbReference type="Proteomes" id="UP000467201"/>
    </source>
</evidence>
<evidence type="ECO:0000256" key="1">
    <source>
        <dbReference type="ARBA" id="ARBA00022723"/>
    </source>
</evidence>